<protein>
    <recommendedName>
        <fullName evidence="2">Transposase MuDR plant domain-containing protein</fullName>
    </recommendedName>
</protein>
<proteinExistence type="predicted"/>
<reference evidence="3" key="1">
    <citation type="journal article" date="2022" name="Plant J.">
        <title>Strategies of tolerance reflected in two North American maple genomes.</title>
        <authorList>
            <person name="McEvoy S.L."/>
            <person name="Sezen U.U."/>
            <person name="Trouern-Trend A."/>
            <person name="McMahon S.M."/>
            <person name="Schaberg P.G."/>
            <person name="Yang J."/>
            <person name="Wegrzyn J.L."/>
            <person name="Swenson N.G."/>
        </authorList>
    </citation>
    <scope>NUCLEOTIDE SEQUENCE</scope>
    <source>
        <strain evidence="3">NS2018</strain>
    </source>
</reference>
<dbReference type="PANTHER" id="PTHR31973:SF187">
    <property type="entry name" value="MUTATOR TRANSPOSASE MUDRA PROTEIN"/>
    <property type="match status" value="1"/>
</dbReference>
<gene>
    <name evidence="3" type="ORF">LWI29_032097</name>
</gene>
<feature type="compositionally biased region" description="Basic and acidic residues" evidence="1">
    <location>
        <begin position="33"/>
        <end position="56"/>
    </location>
</feature>
<organism evidence="3 4">
    <name type="scientific">Acer saccharum</name>
    <name type="common">Sugar maple</name>
    <dbReference type="NCBI Taxonomy" id="4024"/>
    <lineage>
        <taxon>Eukaryota</taxon>
        <taxon>Viridiplantae</taxon>
        <taxon>Streptophyta</taxon>
        <taxon>Embryophyta</taxon>
        <taxon>Tracheophyta</taxon>
        <taxon>Spermatophyta</taxon>
        <taxon>Magnoliopsida</taxon>
        <taxon>eudicotyledons</taxon>
        <taxon>Gunneridae</taxon>
        <taxon>Pentapetalae</taxon>
        <taxon>rosids</taxon>
        <taxon>malvids</taxon>
        <taxon>Sapindales</taxon>
        <taxon>Sapindaceae</taxon>
        <taxon>Hippocastanoideae</taxon>
        <taxon>Acereae</taxon>
        <taxon>Acer</taxon>
    </lineage>
</organism>
<comment type="caution">
    <text evidence="3">The sequence shown here is derived from an EMBL/GenBank/DDBJ whole genome shotgun (WGS) entry which is preliminary data.</text>
</comment>
<dbReference type="PANTHER" id="PTHR31973">
    <property type="entry name" value="POLYPROTEIN, PUTATIVE-RELATED"/>
    <property type="match status" value="1"/>
</dbReference>
<evidence type="ECO:0000256" key="1">
    <source>
        <dbReference type="SAM" id="MobiDB-lite"/>
    </source>
</evidence>
<feature type="compositionally biased region" description="Basic and acidic residues" evidence="1">
    <location>
        <begin position="11"/>
        <end position="20"/>
    </location>
</feature>
<dbReference type="Pfam" id="PF03108">
    <property type="entry name" value="DBD_Tnp_Mut"/>
    <property type="match status" value="1"/>
</dbReference>
<dbReference type="Proteomes" id="UP001168877">
    <property type="component" value="Unassembled WGS sequence"/>
</dbReference>
<evidence type="ECO:0000313" key="3">
    <source>
        <dbReference type="EMBL" id="KAK0587969.1"/>
    </source>
</evidence>
<evidence type="ECO:0000259" key="2">
    <source>
        <dbReference type="Pfam" id="PF03108"/>
    </source>
</evidence>
<feature type="domain" description="Transposase MuDR plant" evidence="2">
    <location>
        <begin position="102"/>
        <end position="161"/>
    </location>
</feature>
<dbReference type="AlphaFoldDB" id="A0AA39SFQ3"/>
<sequence>MGDKVIQYQHPEAHNDRAEADGVVNGPDVVGLNEERVDELNGEATERDKLQRKEKGKQVAKDLDRFDTEEVERGPVRRFLKKRYHEFNPSHDMQDPKFMLSMEFGSTDAFKNAIRAHAMKNRRDVTFKKNDPNRIRAVCVNEGFKWFVYGSWLSDKRTFKIKSLGDKHTCAMSFKNKFVNSKMIVDKYVDQWRVNPNWNFVEMSHQLRVDTSVDVSVWQYYRARKKAKRMI</sequence>
<reference evidence="3" key="2">
    <citation type="submission" date="2023-06" db="EMBL/GenBank/DDBJ databases">
        <authorList>
            <person name="Swenson N.G."/>
            <person name="Wegrzyn J.L."/>
            <person name="Mcevoy S.L."/>
        </authorList>
    </citation>
    <scope>NUCLEOTIDE SEQUENCE</scope>
    <source>
        <strain evidence="3">NS2018</strain>
        <tissue evidence="3">Leaf</tissue>
    </source>
</reference>
<accession>A0AA39SFQ3</accession>
<feature type="region of interest" description="Disordered" evidence="1">
    <location>
        <begin position="1"/>
        <end position="56"/>
    </location>
</feature>
<keyword evidence="4" id="KW-1185">Reference proteome</keyword>
<dbReference type="InterPro" id="IPR004332">
    <property type="entry name" value="Transposase_MuDR"/>
</dbReference>
<name>A0AA39SFQ3_ACESA</name>
<dbReference type="EMBL" id="JAUESC010000382">
    <property type="protein sequence ID" value="KAK0587969.1"/>
    <property type="molecule type" value="Genomic_DNA"/>
</dbReference>
<evidence type="ECO:0000313" key="4">
    <source>
        <dbReference type="Proteomes" id="UP001168877"/>
    </source>
</evidence>